<dbReference type="SUPFAM" id="SSF52374">
    <property type="entry name" value="Nucleotidylyl transferase"/>
    <property type="match status" value="1"/>
</dbReference>
<dbReference type="EMBL" id="PKHU01000005">
    <property type="protein sequence ID" value="PKZ29006.1"/>
    <property type="molecule type" value="Genomic_DNA"/>
</dbReference>
<feature type="domain" description="Glutamyl/glutaminyl-tRNA synthetase class Ib catalytic" evidence="8">
    <location>
        <begin position="3"/>
        <end position="301"/>
    </location>
</feature>
<dbReference type="Gene3D" id="1.10.10.350">
    <property type="match status" value="1"/>
</dbReference>
<feature type="binding site" evidence="7">
    <location>
        <position position="238"/>
    </location>
    <ligand>
        <name>ATP</name>
        <dbReference type="ChEBI" id="CHEBI:30616"/>
    </ligand>
</feature>
<dbReference type="HAMAP" id="MF_00022">
    <property type="entry name" value="Glu_tRNA_synth_type1"/>
    <property type="match status" value="1"/>
</dbReference>
<comment type="caution">
    <text evidence="7">Lacks conserved residue(s) required for the propagation of feature annotation.</text>
</comment>
<comment type="subcellular location">
    <subcellularLocation>
        <location evidence="7">Cytoplasm</location>
    </subcellularLocation>
</comment>
<keyword evidence="5 7" id="KW-0648">Protein biosynthesis</keyword>
<keyword evidence="6 7" id="KW-0030">Aminoacyl-tRNA synthetase</keyword>
<comment type="similarity">
    <text evidence="1 7">Belongs to the class-I aminoacyl-tRNA synthetase family. Glutamate--tRNA ligase type 1 subfamily.</text>
</comment>
<dbReference type="NCBIfam" id="TIGR00464">
    <property type="entry name" value="gltX_bact"/>
    <property type="match status" value="1"/>
</dbReference>
<dbReference type="Proteomes" id="UP000234639">
    <property type="component" value="Unassembled WGS sequence"/>
</dbReference>
<dbReference type="InterPro" id="IPR014729">
    <property type="entry name" value="Rossmann-like_a/b/a_fold"/>
</dbReference>
<dbReference type="InterPro" id="IPR008925">
    <property type="entry name" value="aa_tRNA-synth_I_cd-bd_sf"/>
</dbReference>
<evidence type="ECO:0000256" key="5">
    <source>
        <dbReference type="ARBA" id="ARBA00022917"/>
    </source>
</evidence>
<evidence type="ECO:0000313" key="10">
    <source>
        <dbReference type="Proteomes" id="UP000234639"/>
    </source>
</evidence>
<dbReference type="GO" id="GO:0005524">
    <property type="term" value="F:ATP binding"/>
    <property type="evidence" value="ECO:0007669"/>
    <property type="project" value="UniProtKB-UniRule"/>
</dbReference>
<dbReference type="PANTHER" id="PTHR43311:SF2">
    <property type="entry name" value="GLUTAMATE--TRNA LIGASE, MITOCHONDRIAL-RELATED"/>
    <property type="match status" value="1"/>
</dbReference>
<dbReference type="InterPro" id="IPR020751">
    <property type="entry name" value="aa-tRNA-synth_I_codon-bd_sub2"/>
</dbReference>
<evidence type="ECO:0000259" key="8">
    <source>
        <dbReference type="Pfam" id="PF00749"/>
    </source>
</evidence>
<organism evidence="9 10">
    <name type="scientific">Campylobacter ureolyticus</name>
    <dbReference type="NCBI Taxonomy" id="827"/>
    <lineage>
        <taxon>Bacteria</taxon>
        <taxon>Pseudomonadati</taxon>
        <taxon>Campylobacterota</taxon>
        <taxon>Epsilonproteobacteria</taxon>
        <taxon>Campylobacterales</taxon>
        <taxon>Campylobacteraceae</taxon>
        <taxon>Campylobacter</taxon>
    </lineage>
</organism>
<evidence type="ECO:0000256" key="1">
    <source>
        <dbReference type="ARBA" id="ARBA00007894"/>
    </source>
</evidence>
<protein>
    <recommendedName>
        <fullName evidence="7">Glutamate--tRNA ligase</fullName>
        <ecNumber evidence="7">6.1.1.17</ecNumber>
    </recommendedName>
    <alternativeName>
        <fullName evidence="7">Glutamyl-tRNA synthetase</fullName>
        <shortName evidence="7">GluRS</shortName>
    </alternativeName>
</protein>
<dbReference type="EC" id="6.1.1.17" evidence="7"/>
<dbReference type="InterPro" id="IPR000924">
    <property type="entry name" value="Glu/Gln-tRNA-synth"/>
</dbReference>
<dbReference type="InterPro" id="IPR020058">
    <property type="entry name" value="Glu/Gln-tRNA-synth_Ib_cat-dom"/>
</dbReference>
<dbReference type="GO" id="GO:0000049">
    <property type="term" value="F:tRNA binding"/>
    <property type="evidence" value="ECO:0007669"/>
    <property type="project" value="InterPro"/>
</dbReference>
<dbReference type="PROSITE" id="PS00178">
    <property type="entry name" value="AA_TRNA_LIGASE_I"/>
    <property type="match status" value="1"/>
</dbReference>
<feature type="short sequence motif" description="'KMSKS' region" evidence="7">
    <location>
        <begin position="235"/>
        <end position="239"/>
    </location>
</feature>
<evidence type="ECO:0000256" key="3">
    <source>
        <dbReference type="ARBA" id="ARBA00022741"/>
    </source>
</evidence>
<dbReference type="PANTHER" id="PTHR43311">
    <property type="entry name" value="GLUTAMATE--TRNA LIGASE"/>
    <property type="match status" value="1"/>
</dbReference>
<accession>A0A2I1N9E9</accession>
<keyword evidence="2 7" id="KW-0436">Ligase</keyword>
<keyword evidence="3 7" id="KW-0547">Nucleotide-binding</keyword>
<comment type="function">
    <text evidence="7">Catalyzes the attachment of glutamate to tRNA(Glu) in a two-step reaction: glutamate is first activated by ATP to form Glu-AMP and then transferred to the acceptor end of tRNA(Glu).</text>
</comment>
<evidence type="ECO:0000313" key="9">
    <source>
        <dbReference type="EMBL" id="PKZ29006.1"/>
    </source>
</evidence>
<dbReference type="PRINTS" id="PR00987">
    <property type="entry name" value="TRNASYNTHGLU"/>
</dbReference>
<evidence type="ECO:0000256" key="2">
    <source>
        <dbReference type="ARBA" id="ARBA00022598"/>
    </source>
</evidence>
<keyword evidence="4 7" id="KW-0067">ATP-binding</keyword>
<dbReference type="InterPro" id="IPR001412">
    <property type="entry name" value="aa-tRNA-synth_I_CS"/>
</dbReference>
<comment type="catalytic activity">
    <reaction evidence="7">
        <text>tRNA(Glu) + L-glutamate + ATP = L-glutamyl-tRNA(Glu) + AMP + diphosphate</text>
        <dbReference type="Rhea" id="RHEA:23540"/>
        <dbReference type="Rhea" id="RHEA-COMP:9663"/>
        <dbReference type="Rhea" id="RHEA-COMP:9680"/>
        <dbReference type="ChEBI" id="CHEBI:29985"/>
        <dbReference type="ChEBI" id="CHEBI:30616"/>
        <dbReference type="ChEBI" id="CHEBI:33019"/>
        <dbReference type="ChEBI" id="CHEBI:78442"/>
        <dbReference type="ChEBI" id="CHEBI:78520"/>
        <dbReference type="ChEBI" id="CHEBI:456215"/>
        <dbReference type="EC" id="6.1.1.17"/>
    </reaction>
</comment>
<proteinExistence type="inferred from homology"/>
<dbReference type="GO" id="GO:0004818">
    <property type="term" value="F:glutamate-tRNA ligase activity"/>
    <property type="evidence" value="ECO:0007669"/>
    <property type="project" value="UniProtKB-UniRule"/>
</dbReference>
<dbReference type="Pfam" id="PF00749">
    <property type="entry name" value="tRNA-synt_1c"/>
    <property type="match status" value="1"/>
</dbReference>
<comment type="subunit">
    <text evidence="7">Monomer.</text>
</comment>
<dbReference type="InterPro" id="IPR049940">
    <property type="entry name" value="GluQ/Sye"/>
</dbReference>
<dbReference type="SUPFAM" id="SSF48163">
    <property type="entry name" value="An anticodon-binding domain of class I aminoacyl-tRNA synthetases"/>
    <property type="match status" value="1"/>
</dbReference>
<comment type="caution">
    <text evidence="9">The sequence shown here is derived from an EMBL/GenBank/DDBJ whole genome shotgun (WGS) entry which is preliminary data.</text>
</comment>
<dbReference type="GO" id="GO:0006424">
    <property type="term" value="P:glutamyl-tRNA aminoacylation"/>
    <property type="evidence" value="ECO:0007669"/>
    <property type="project" value="UniProtKB-UniRule"/>
</dbReference>
<dbReference type="AlphaFoldDB" id="A0A2I1N9E9"/>
<evidence type="ECO:0000256" key="7">
    <source>
        <dbReference type="HAMAP-Rule" id="MF_00022"/>
    </source>
</evidence>
<feature type="short sequence motif" description="'HIGH' region" evidence="7">
    <location>
        <begin position="6"/>
        <end position="16"/>
    </location>
</feature>
<reference evidence="9 10" key="1">
    <citation type="submission" date="2017-12" db="EMBL/GenBank/DDBJ databases">
        <title>Phylogenetic diversity of female urinary microbiome.</title>
        <authorList>
            <person name="Thomas-White K."/>
            <person name="Wolfe A.J."/>
        </authorList>
    </citation>
    <scope>NUCLEOTIDE SEQUENCE [LARGE SCALE GENOMIC DNA]</scope>
    <source>
        <strain evidence="9 10">UMB0112</strain>
    </source>
</reference>
<dbReference type="GO" id="GO:0005829">
    <property type="term" value="C:cytosol"/>
    <property type="evidence" value="ECO:0007669"/>
    <property type="project" value="TreeGrafter"/>
</dbReference>
<name>A0A2I1N9E9_9BACT</name>
<dbReference type="RefSeq" id="WP_101637406.1">
    <property type="nucleotide sequence ID" value="NZ_PKHU01000005.1"/>
</dbReference>
<evidence type="ECO:0000256" key="4">
    <source>
        <dbReference type="ARBA" id="ARBA00022840"/>
    </source>
</evidence>
<dbReference type="Gene3D" id="3.40.50.620">
    <property type="entry name" value="HUPs"/>
    <property type="match status" value="1"/>
</dbReference>
<keyword evidence="7" id="KW-0963">Cytoplasm</keyword>
<sequence>MYRFAPSPTGDMHIGNLRAAIFNYIVSKQKNEGYILRIEDTDKERNIDGKDEDIKEILTKFGIKWDKLYYQSKNLKFHREFANKLLIDKKAFCCFCTEEELAAKKQKAKDEGVAYRYDGTCEKLSDMEVLDITKPFVIRMKKPSHAMKFTDDIKGELVFEPENIDNFVIMRRDKTPTYNFACSIDDMLMDVSYVIRGEDHVSNTPKQDLIRQALGYDKKIGYAHLPIILNKDGKKMSKREKDSSVKNLLDSGYLPEAILNYLVLLGNKTPVEIFSLNDAIEWFDIKNISKSPAKFDIDKLTQINREHIKIASNKRLSELFEMDIKFGDLIRFYTQEGSLIPEIKNKISQIYSKKTIPSEYKEYVDLIKNAISKVEISKDFNEFKQNLMKLTNLKGKNFFMSLRILLTNQTHGPELSELYPLIKDDIKEIVSKC</sequence>
<gene>
    <name evidence="7" type="primary">gltX</name>
    <name evidence="9" type="ORF">CYJ41_06130</name>
</gene>
<dbReference type="InterPro" id="IPR004527">
    <property type="entry name" value="Glu-tRNA-ligase_bac/mito"/>
</dbReference>
<evidence type="ECO:0000256" key="6">
    <source>
        <dbReference type="ARBA" id="ARBA00023146"/>
    </source>
</evidence>